<evidence type="ECO:0000313" key="3">
    <source>
        <dbReference type="Proteomes" id="UP001595939"/>
    </source>
</evidence>
<keyword evidence="3" id="KW-1185">Reference proteome</keyword>
<dbReference type="SUPFAM" id="SSF53850">
    <property type="entry name" value="Periplasmic binding protein-like II"/>
    <property type="match status" value="1"/>
</dbReference>
<organism evidence="2 3">
    <name type="scientific">Deinococcus sonorensis</name>
    <dbReference type="NCBI Taxonomy" id="309891"/>
    <lineage>
        <taxon>Bacteria</taxon>
        <taxon>Thermotogati</taxon>
        <taxon>Deinococcota</taxon>
        <taxon>Deinococci</taxon>
        <taxon>Deinococcales</taxon>
        <taxon>Deinococcaceae</taxon>
        <taxon>Deinococcus</taxon>
    </lineage>
</organism>
<dbReference type="Pfam" id="PF01547">
    <property type="entry name" value="SBP_bac_1"/>
    <property type="match status" value="1"/>
</dbReference>
<dbReference type="InterPro" id="IPR006059">
    <property type="entry name" value="SBP"/>
</dbReference>
<accession>A0ABV8Y7A7</accession>
<comment type="caution">
    <text evidence="2">The sequence shown here is derived from an EMBL/GenBank/DDBJ whole genome shotgun (WGS) entry which is preliminary data.</text>
</comment>
<keyword evidence="1" id="KW-0732">Signal</keyword>
<dbReference type="EMBL" id="JBHSEG010000006">
    <property type="protein sequence ID" value="MFC4454835.1"/>
    <property type="molecule type" value="Genomic_DNA"/>
</dbReference>
<evidence type="ECO:0000256" key="1">
    <source>
        <dbReference type="SAM" id="SignalP"/>
    </source>
</evidence>
<dbReference type="RefSeq" id="WP_380129796.1">
    <property type="nucleotide sequence ID" value="NZ_JBHSEG010000006.1"/>
</dbReference>
<feature type="chain" id="PRO_5045337819" evidence="1">
    <location>
        <begin position="18"/>
        <end position="408"/>
    </location>
</feature>
<feature type="signal peptide" evidence="1">
    <location>
        <begin position="1"/>
        <end position="17"/>
    </location>
</feature>
<protein>
    <submittedName>
        <fullName evidence="2">Extracellular solute-binding protein</fullName>
    </submittedName>
</protein>
<dbReference type="InterPro" id="IPR050490">
    <property type="entry name" value="Bact_solute-bd_prot1"/>
</dbReference>
<name>A0ABV8Y7A7_9DEIO</name>
<dbReference type="Proteomes" id="UP001595939">
    <property type="component" value="Unassembled WGS sequence"/>
</dbReference>
<sequence length="408" mass="44083">MKRVLLSLSLLLSTASAAPVTLNALFMKQAAYSEANIKDMTKAFEAKNPNIKVNLEFVPYEGLHDKIVSSASAGTNGYDVVLFDVIWPTEFAKNSFLVDVTNRIPAADNARVFSGAWTTVTAGGKRYGMPWILDTKYLYYNKAILKKAGIAAPPRTWAELQQQAATIKAKGLVEYPIVWSWSQAEALICDYTTLISAFGGQFYAGGKPVFNTGGGLKALQYMTDSLKSGVSNPNSKEYLEEDVRKVFSDGKAAFALNWTYMYNMANDPKQSKVAGQVGIVPAPGVAGVSQVSAMNGSMGLGIPTGSAHKDEAWRFIQYLTSAPVQEQFAQLSLPIWKASYSKPAVTKGQEALVKAAGTSLNVMFPRPTIAQYPQLSTVLQTALQKALLGSQTPAQALDAAARTASRFR</sequence>
<dbReference type="Gene3D" id="3.40.190.10">
    <property type="entry name" value="Periplasmic binding protein-like II"/>
    <property type="match status" value="2"/>
</dbReference>
<evidence type="ECO:0000313" key="2">
    <source>
        <dbReference type="EMBL" id="MFC4454835.1"/>
    </source>
</evidence>
<gene>
    <name evidence="2" type="ORF">ACFO0P_13720</name>
</gene>
<dbReference type="PANTHER" id="PTHR43649:SF12">
    <property type="entry name" value="DIACETYLCHITOBIOSE BINDING PROTEIN DASA"/>
    <property type="match status" value="1"/>
</dbReference>
<dbReference type="PANTHER" id="PTHR43649">
    <property type="entry name" value="ARABINOSE-BINDING PROTEIN-RELATED"/>
    <property type="match status" value="1"/>
</dbReference>
<proteinExistence type="predicted"/>
<reference evidence="3" key="1">
    <citation type="journal article" date="2019" name="Int. J. Syst. Evol. Microbiol.">
        <title>The Global Catalogue of Microorganisms (GCM) 10K type strain sequencing project: providing services to taxonomists for standard genome sequencing and annotation.</title>
        <authorList>
            <consortium name="The Broad Institute Genomics Platform"/>
            <consortium name="The Broad Institute Genome Sequencing Center for Infectious Disease"/>
            <person name="Wu L."/>
            <person name="Ma J."/>
        </authorList>
    </citation>
    <scope>NUCLEOTIDE SEQUENCE [LARGE SCALE GENOMIC DNA]</scope>
    <source>
        <strain evidence="3">CCUG 39970</strain>
    </source>
</reference>